<gene>
    <name evidence="2" type="ORF">NTEN_LOCUS19710</name>
</gene>
<proteinExistence type="predicted"/>
<name>A0A6H5HF20_9HEMI</name>
<dbReference type="Proteomes" id="UP000479000">
    <property type="component" value="Unassembled WGS sequence"/>
</dbReference>
<keyword evidence="1" id="KW-0732">Signal</keyword>
<dbReference type="AlphaFoldDB" id="A0A6H5HF20"/>
<evidence type="ECO:0000256" key="1">
    <source>
        <dbReference type="SAM" id="SignalP"/>
    </source>
</evidence>
<keyword evidence="3" id="KW-1185">Reference proteome</keyword>
<evidence type="ECO:0000313" key="2">
    <source>
        <dbReference type="EMBL" id="CAB0015370.1"/>
    </source>
</evidence>
<protein>
    <submittedName>
        <fullName evidence="2">Uncharacterized protein</fullName>
    </submittedName>
</protein>
<dbReference type="EMBL" id="CADCXU010028956">
    <property type="protein sequence ID" value="CAB0015370.1"/>
    <property type="molecule type" value="Genomic_DNA"/>
</dbReference>
<sequence length="172" mass="19818">MPLNFFILILASRCLLSMLTSVSPEEPYNSWLKVQLRVQCEFVVKLRIRKSKSWWSKGSDVIKSWEFHKPSGTIKCQRDKLFSKCSETLLEPSALNCSPCHSIDTTVRLLFSSQGPKPLLLNTTFLPRETSTKHTQTYYLSRIRPHQLPQLNASPLPTMRLPLLPHQPNRTL</sequence>
<feature type="signal peptide" evidence="1">
    <location>
        <begin position="1"/>
        <end position="24"/>
    </location>
</feature>
<evidence type="ECO:0000313" key="3">
    <source>
        <dbReference type="Proteomes" id="UP000479000"/>
    </source>
</evidence>
<organism evidence="2 3">
    <name type="scientific">Nesidiocoris tenuis</name>
    <dbReference type="NCBI Taxonomy" id="355587"/>
    <lineage>
        <taxon>Eukaryota</taxon>
        <taxon>Metazoa</taxon>
        <taxon>Ecdysozoa</taxon>
        <taxon>Arthropoda</taxon>
        <taxon>Hexapoda</taxon>
        <taxon>Insecta</taxon>
        <taxon>Pterygota</taxon>
        <taxon>Neoptera</taxon>
        <taxon>Paraneoptera</taxon>
        <taxon>Hemiptera</taxon>
        <taxon>Heteroptera</taxon>
        <taxon>Panheteroptera</taxon>
        <taxon>Cimicomorpha</taxon>
        <taxon>Miridae</taxon>
        <taxon>Dicyphina</taxon>
        <taxon>Nesidiocoris</taxon>
    </lineage>
</organism>
<reference evidence="2 3" key="1">
    <citation type="submission" date="2020-02" db="EMBL/GenBank/DDBJ databases">
        <authorList>
            <person name="Ferguson B K."/>
        </authorList>
    </citation>
    <scope>NUCLEOTIDE SEQUENCE [LARGE SCALE GENOMIC DNA]</scope>
</reference>
<accession>A0A6H5HF20</accession>
<feature type="chain" id="PRO_5026325223" evidence="1">
    <location>
        <begin position="25"/>
        <end position="172"/>
    </location>
</feature>